<keyword evidence="3" id="KW-0245">EGF-like domain</keyword>
<keyword evidence="11" id="KW-1185">Reference proteome</keyword>
<evidence type="ECO:0000259" key="6">
    <source>
        <dbReference type="PROSITE" id="PS50835"/>
    </source>
</evidence>
<dbReference type="EMBL" id="CASHTH010001958">
    <property type="protein sequence ID" value="CAI8022453.1"/>
    <property type="molecule type" value="Genomic_DNA"/>
</dbReference>
<dbReference type="PROSITE" id="PS50958">
    <property type="entry name" value="SMB_2"/>
    <property type="match status" value="1"/>
</dbReference>
<reference evidence="10" key="1">
    <citation type="submission" date="2023-03" db="EMBL/GenBank/DDBJ databases">
        <authorList>
            <person name="Steffen K."/>
            <person name="Cardenas P."/>
        </authorList>
    </citation>
    <scope>NUCLEOTIDE SEQUENCE</scope>
</reference>
<dbReference type="SMART" id="SM00408">
    <property type="entry name" value="IGc2"/>
    <property type="match status" value="2"/>
</dbReference>
<evidence type="ECO:0000259" key="7">
    <source>
        <dbReference type="PROSITE" id="PS50853"/>
    </source>
</evidence>
<dbReference type="GO" id="GO:0016020">
    <property type="term" value="C:membrane"/>
    <property type="evidence" value="ECO:0007669"/>
    <property type="project" value="UniProtKB-SubCell"/>
</dbReference>
<evidence type="ECO:0000256" key="1">
    <source>
        <dbReference type="ARBA" id="ARBA00022737"/>
    </source>
</evidence>
<dbReference type="CDD" id="cd00063">
    <property type="entry name" value="FN3"/>
    <property type="match status" value="2"/>
</dbReference>
<feature type="domain" description="Ig-like" evidence="6">
    <location>
        <begin position="863"/>
        <end position="962"/>
    </location>
</feature>
<dbReference type="InterPro" id="IPR003961">
    <property type="entry name" value="FN3_dom"/>
</dbReference>
<proteinExistence type="predicted"/>
<dbReference type="InterPro" id="IPR036116">
    <property type="entry name" value="FN3_sf"/>
</dbReference>
<keyword evidence="1" id="KW-0677">Repeat</keyword>
<dbReference type="PROSITE" id="PS01186">
    <property type="entry name" value="EGF_2"/>
    <property type="match status" value="1"/>
</dbReference>
<dbReference type="SMART" id="SM00060">
    <property type="entry name" value="FN3"/>
    <property type="match status" value="3"/>
</dbReference>
<organism evidence="10 11">
    <name type="scientific">Geodia barretti</name>
    <name type="common">Barrett's horny sponge</name>
    <dbReference type="NCBI Taxonomy" id="519541"/>
    <lineage>
        <taxon>Eukaryota</taxon>
        <taxon>Metazoa</taxon>
        <taxon>Porifera</taxon>
        <taxon>Demospongiae</taxon>
        <taxon>Heteroscleromorpha</taxon>
        <taxon>Tetractinellida</taxon>
        <taxon>Astrophorina</taxon>
        <taxon>Geodiidae</taxon>
        <taxon>Geodia</taxon>
    </lineage>
</organism>
<dbReference type="Gene3D" id="2.10.25.10">
    <property type="entry name" value="Laminin"/>
    <property type="match status" value="1"/>
</dbReference>
<evidence type="ECO:0000256" key="3">
    <source>
        <dbReference type="PROSITE-ProRule" id="PRU00076"/>
    </source>
</evidence>
<dbReference type="SUPFAM" id="SSF49265">
    <property type="entry name" value="Fibronectin type III"/>
    <property type="match status" value="2"/>
</dbReference>
<feature type="chain" id="PRO_5041269504" evidence="4">
    <location>
        <begin position="19"/>
        <end position="1797"/>
    </location>
</feature>
<dbReference type="InterPro" id="IPR001212">
    <property type="entry name" value="Somatomedin_B_dom"/>
</dbReference>
<feature type="domain" description="Ig-like" evidence="6">
    <location>
        <begin position="1204"/>
        <end position="1292"/>
    </location>
</feature>
<feature type="signal peptide" evidence="4">
    <location>
        <begin position="1"/>
        <end position="18"/>
    </location>
</feature>
<dbReference type="InterPro" id="IPR013783">
    <property type="entry name" value="Ig-like_fold"/>
</dbReference>
<name>A0AA35S2W5_GEOBA</name>
<dbReference type="PANTHER" id="PTHR44170:SF6">
    <property type="entry name" value="CONTACTIN"/>
    <property type="match status" value="1"/>
</dbReference>
<comment type="caution">
    <text evidence="10">The sequence shown here is derived from an EMBL/GenBank/DDBJ whole genome shotgun (WGS) entry which is preliminary data.</text>
</comment>
<feature type="domain" description="Fibronectin type-III" evidence="7">
    <location>
        <begin position="1533"/>
        <end position="1623"/>
    </location>
</feature>
<dbReference type="SMART" id="SM00409">
    <property type="entry name" value="IG"/>
    <property type="match status" value="8"/>
</dbReference>
<feature type="domain" description="Ig-like" evidence="6">
    <location>
        <begin position="1416"/>
        <end position="1523"/>
    </location>
</feature>
<evidence type="ECO:0000259" key="5">
    <source>
        <dbReference type="PROSITE" id="PS50026"/>
    </source>
</evidence>
<dbReference type="Pfam" id="PF02014">
    <property type="entry name" value="Reeler"/>
    <property type="match status" value="1"/>
</dbReference>
<dbReference type="Pfam" id="PF13927">
    <property type="entry name" value="Ig_3"/>
    <property type="match status" value="1"/>
</dbReference>
<dbReference type="Pfam" id="PF00041">
    <property type="entry name" value="fn3"/>
    <property type="match status" value="2"/>
</dbReference>
<evidence type="ECO:0000259" key="9">
    <source>
        <dbReference type="PROSITE" id="PS51019"/>
    </source>
</evidence>
<dbReference type="InterPro" id="IPR042307">
    <property type="entry name" value="Reeler_sf"/>
</dbReference>
<dbReference type="PROSITE" id="PS50853">
    <property type="entry name" value="FN3"/>
    <property type="match status" value="2"/>
</dbReference>
<dbReference type="PROSITE" id="PS51019">
    <property type="entry name" value="REELIN"/>
    <property type="match status" value="1"/>
</dbReference>
<dbReference type="PANTHER" id="PTHR44170">
    <property type="entry name" value="PROTEIN SIDEKICK"/>
    <property type="match status" value="1"/>
</dbReference>
<dbReference type="GO" id="GO:0098609">
    <property type="term" value="P:cell-cell adhesion"/>
    <property type="evidence" value="ECO:0007669"/>
    <property type="project" value="TreeGrafter"/>
</dbReference>
<dbReference type="InterPro" id="IPR000742">
    <property type="entry name" value="EGF"/>
</dbReference>
<dbReference type="PROSITE" id="PS50026">
    <property type="entry name" value="EGF_3"/>
    <property type="match status" value="1"/>
</dbReference>
<keyword evidence="4" id="KW-0732">Signal</keyword>
<sequence>MKRLAVLLLLLFGGSADAYSSGAPSTACSSLTPGHGGSPQSSSSPYTLDLSIFDLYDDGITIYYYEPGQTYQLTLSGGGTTFRGFLLQARLTADDATLTGTFSNPVSGSQLSSCSPPAAGLTHSSNSHNMSITGTWTAPSLGSGPIRFRYAVVQDMPTYWANIMSDVIYESGTNLVYKGALLLANNSLVVRGDVGVGEDGIICTSDSADCCSDQDSGGWFSPTGDSLHEGADGASTLYLTRGPGFVRLNRITGGTSALYWCDVPDSSGVLQRFYVGLYTSGLTSGAYTSVAVLFALETEVTEDPPRFSLTCTTKGGPATNVTWERDGVAIGDDASHSSSQIVVDAVDAEYDNVLVVTGRNGGDYTCTVSHARTSIVGSIQVEVGTEAINLTAVQEDISGTSIIITWDIPSSPAPTASGFTVMYETSESNDTFSAGLTERSLTRQGLMTGSTYSISIITESTHLPSGLVGPVNVTLGTGCVGLGYTNGCCVDSGSGDSGCILDLAGTEGDCDCSEECYSLGNCCLDILLSCPPPPDANLCVLFRGYGCDENAECVSVGGVINDSSSYQCVCTQGYVGDGNTTCIGDSVNVSHSVVLATNGSLAVLTCEAQFFQASPHYWILVGDKLMTVAVGKTLELDQILFAAAGDKYQCIVSTPYGNITSQLAEIIVAAVFEESPAPVTAEVGSNVSLQCIAEGYPPPTTVQWLHYDTVIGETDSITIDEVTVNSTTVVSTLELSGLSTVQYGQYHCRANGDVDSEHAAISFTGNFSVGDCEELHNITSNVTEVGTRGTVCFQCPEPDSVLVWIINNQSVSSSIGTSFAEGVLAVFLAAQVFSVDSLTLLSCLTDNSVTIQTFVTLQDFPQPVVEITASSNDSVVGQPLTITCSVTIGSVLTTVPDIEFLGSSGDPIITGGRILMSGPTTDGAVTTAQVEIQSLTASDGGQYTCRATINAPGVQNTSEAYTVITVALSEPDAMVAPVSDGSTTPHAGVEYRLVCGVDSNESYVGMMMGAEVVIVWRNSEGDPVVSDARVSVSQTEAVPGEGGFRSTLTFSPLSLSDTGDYVCCAVFTPDPSWSFVTPSSPGEDTYTVNVTAPPLPNLTVSVNGSGVAGEPLELVCVSQFIQDLVLPPSVAILDPLNVQLEEGLATSSGEGIVSVSALLDPLLTSHAGIYTCVSTYNISEAGLDDAELYSATQIIPVNVSIPAPRVVLAPVSTETYIGAVTSLYCTVRLDAAVNTAIEVTTSIAPGSDNFTLANELGGNIYQSGLVFSPLTSEDANEYVCNVMAQSSNEHITRATAEAVYSLVPLDTPEPLVTISLEQSAAVLGTDGSLVCSVTTIPGLLYPPIVEWVELPDPANTTVEWVEGEGNTLWHLLHFDPTLEGHGGLYTCSAKLSFPNTTIASVTTTRNFTLVVQAPVPEIEITQDPEGDIVVESGVFLTCNASIPQPNSLTFSVTINWTTADMSTVVNSSDSRLLVSQIVETTPHEFISRLTLSAVSPELDSVYVCTAETSGEGSGEFVSTQSATRNLSLVIVGPPVDFIVESNMPTNLSFSWGLPMTPGEIVSYRLECSTEVTGVSHPPPVNTTDQTGTVLSLSPGVPYTCTLTALTVSNTPPPATVNATTLESAPSGSPVGFSAEPVGARNISFSWQPPEPHLQNGVIVKYIITCTPNPLTPLSPVTEAIGLTVGVLIQVKVLGVGDCVSWKAQDEDAKRDDLTSAIVDNINKRCDCSFTSNSVLEGQFQCFGSVSDSVTFRAILRGTAAASSLVLASHVADWVATGQTILLQNVHFKLESECRRKL</sequence>
<feature type="domain" description="SMB" evidence="8">
    <location>
        <begin position="485"/>
        <end position="535"/>
    </location>
</feature>
<feature type="domain" description="Ig-like" evidence="6">
    <location>
        <begin position="971"/>
        <end position="1063"/>
    </location>
</feature>
<protein>
    <submittedName>
        <fullName evidence="10">Hemicentin-2</fullName>
    </submittedName>
</protein>
<dbReference type="CDD" id="cd08544">
    <property type="entry name" value="Reeler"/>
    <property type="match status" value="1"/>
</dbReference>
<keyword evidence="2" id="KW-1015">Disulfide bond</keyword>
<dbReference type="Gene3D" id="2.60.40.4060">
    <property type="entry name" value="Reeler domain"/>
    <property type="match status" value="1"/>
</dbReference>
<dbReference type="InterPro" id="IPR003599">
    <property type="entry name" value="Ig_sub"/>
</dbReference>
<dbReference type="InterPro" id="IPR036179">
    <property type="entry name" value="Ig-like_dom_sf"/>
</dbReference>
<evidence type="ECO:0000259" key="8">
    <source>
        <dbReference type="PROSITE" id="PS50958"/>
    </source>
</evidence>
<feature type="domain" description="Fibronectin type-III" evidence="7">
    <location>
        <begin position="386"/>
        <end position="478"/>
    </location>
</feature>
<evidence type="ECO:0000313" key="11">
    <source>
        <dbReference type="Proteomes" id="UP001174909"/>
    </source>
</evidence>
<dbReference type="InterPro" id="IPR003598">
    <property type="entry name" value="Ig_sub2"/>
</dbReference>
<gene>
    <name evidence="10" type="ORF">GBAR_LOCUS13188</name>
</gene>
<evidence type="ECO:0000256" key="4">
    <source>
        <dbReference type="SAM" id="SignalP"/>
    </source>
</evidence>
<dbReference type="Proteomes" id="UP001174909">
    <property type="component" value="Unassembled WGS sequence"/>
</dbReference>
<feature type="domain" description="Reelin" evidence="9">
    <location>
        <begin position="13"/>
        <end position="183"/>
    </location>
</feature>
<dbReference type="InterPro" id="IPR007110">
    <property type="entry name" value="Ig-like_dom"/>
</dbReference>
<dbReference type="Gene3D" id="2.60.40.10">
    <property type="entry name" value="Immunoglobulins"/>
    <property type="match status" value="6"/>
</dbReference>
<dbReference type="InterPro" id="IPR002861">
    <property type="entry name" value="Reeler_dom"/>
</dbReference>
<dbReference type="SUPFAM" id="SSF48726">
    <property type="entry name" value="Immunoglobulin"/>
    <property type="match status" value="5"/>
</dbReference>
<feature type="domain" description="Ig-like" evidence="6">
    <location>
        <begin position="1310"/>
        <end position="1408"/>
    </location>
</feature>
<comment type="caution">
    <text evidence="3">Lacks conserved residue(s) required for the propagation of feature annotation.</text>
</comment>
<accession>A0AA35S2W5</accession>
<dbReference type="SMART" id="SM00181">
    <property type="entry name" value="EGF"/>
    <property type="match status" value="1"/>
</dbReference>
<dbReference type="PROSITE" id="PS50835">
    <property type="entry name" value="IG_LIKE"/>
    <property type="match status" value="7"/>
</dbReference>
<feature type="domain" description="Ig-like" evidence="6">
    <location>
        <begin position="288"/>
        <end position="382"/>
    </location>
</feature>
<evidence type="ECO:0000256" key="2">
    <source>
        <dbReference type="ARBA" id="ARBA00023157"/>
    </source>
</evidence>
<feature type="domain" description="EGF-like" evidence="5">
    <location>
        <begin position="535"/>
        <end position="583"/>
    </location>
</feature>
<evidence type="ECO:0000313" key="10">
    <source>
        <dbReference type="EMBL" id="CAI8022453.1"/>
    </source>
</evidence>
<feature type="domain" description="Ig-like" evidence="6">
    <location>
        <begin position="655"/>
        <end position="762"/>
    </location>
</feature>